<dbReference type="InterPro" id="IPR027417">
    <property type="entry name" value="P-loop_NTPase"/>
</dbReference>
<dbReference type="InterPro" id="IPR050305">
    <property type="entry name" value="Small_GTPase_Rab"/>
</dbReference>
<evidence type="ECO:0000256" key="3">
    <source>
        <dbReference type="ARBA" id="ARBA00011984"/>
    </source>
</evidence>
<evidence type="ECO:0000256" key="4">
    <source>
        <dbReference type="ARBA" id="ARBA00022741"/>
    </source>
</evidence>
<evidence type="ECO:0000256" key="5">
    <source>
        <dbReference type="ARBA" id="ARBA00023134"/>
    </source>
</evidence>
<dbReference type="Proteomes" id="UP000587587">
    <property type="component" value="Unassembled WGS sequence"/>
</dbReference>
<feature type="non-terminal residue" evidence="8">
    <location>
        <position position="110"/>
    </location>
</feature>
<evidence type="ECO:0000256" key="1">
    <source>
        <dbReference type="ARBA" id="ARBA00004635"/>
    </source>
</evidence>
<dbReference type="PROSITE" id="PS51421">
    <property type="entry name" value="RAS"/>
    <property type="match status" value="1"/>
</dbReference>
<comment type="catalytic activity">
    <reaction evidence="7">
        <text>GTP + H2O = GDP + phosphate + H(+)</text>
        <dbReference type="Rhea" id="RHEA:19669"/>
        <dbReference type="ChEBI" id="CHEBI:15377"/>
        <dbReference type="ChEBI" id="CHEBI:15378"/>
        <dbReference type="ChEBI" id="CHEBI:37565"/>
        <dbReference type="ChEBI" id="CHEBI:43474"/>
        <dbReference type="ChEBI" id="CHEBI:58189"/>
        <dbReference type="EC" id="3.6.5.2"/>
    </reaction>
    <physiologicalReaction direction="left-to-right" evidence="7">
        <dbReference type="Rhea" id="RHEA:19670"/>
    </physiologicalReaction>
</comment>
<dbReference type="PANTHER" id="PTHR47980">
    <property type="entry name" value="LD44762P"/>
    <property type="match status" value="1"/>
</dbReference>
<reference evidence="8 9" key="1">
    <citation type="submission" date="2019-09" db="EMBL/GenBank/DDBJ databases">
        <title>Bird 10,000 Genomes (B10K) Project - Family phase.</title>
        <authorList>
            <person name="Zhang G."/>
        </authorList>
    </citation>
    <scope>NUCLEOTIDE SEQUENCE [LARGE SCALE GENOMIC DNA]</scope>
    <source>
        <strain evidence="8">B10K-UC-030-53</strain>
    </source>
</reference>
<gene>
    <name evidence="8" type="primary">Rab15</name>
    <name evidence="8" type="ORF">PROCAF_R10357</name>
</gene>
<dbReference type="PROSITE" id="PS51419">
    <property type="entry name" value="RAB"/>
    <property type="match status" value="1"/>
</dbReference>
<proteinExistence type="inferred from homology"/>
<keyword evidence="6" id="KW-0636">Prenylation</keyword>
<comment type="similarity">
    <text evidence="2">Belongs to the small GTPase superfamily. Rab family.</text>
</comment>
<dbReference type="Gene3D" id="3.40.50.300">
    <property type="entry name" value="P-loop containing nucleotide triphosphate hydrolases"/>
    <property type="match status" value="1"/>
</dbReference>
<dbReference type="EC" id="3.6.5.2" evidence="3"/>
<dbReference type="SUPFAM" id="SSF52540">
    <property type="entry name" value="P-loop containing nucleoside triphosphate hydrolases"/>
    <property type="match status" value="1"/>
</dbReference>
<organism evidence="8 9">
    <name type="scientific">Promerops cafer</name>
    <name type="common">Cape sugarbird</name>
    <dbReference type="NCBI Taxonomy" id="254652"/>
    <lineage>
        <taxon>Eukaryota</taxon>
        <taxon>Metazoa</taxon>
        <taxon>Chordata</taxon>
        <taxon>Craniata</taxon>
        <taxon>Vertebrata</taxon>
        <taxon>Euteleostomi</taxon>
        <taxon>Archelosauria</taxon>
        <taxon>Archosauria</taxon>
        <taxon>Dinosauria</taxon>
        <taxon>Saurischia</taxon>
        <taxon>Theropoda</taxon>
        <taxon>Coelurosauria</taxon>
        <taxon>Aves</taxon>
        <taxon>Neognathae</taxon>
        <taxon>Neoaves</taxon>
        <taxon>Telluraves</taxon>
        <taxon>Australaves</taxon>
        <taxon>Passeriformes</taxon>
        <taxon>Passeroidea</taxon>
        <taxon>Nectariniidae</taxon>
        <taxon>Promerops</taxon>
    </lineage>
</organism>
<dbReference type="GO" id="GO:0003925">
    <property type="term" value="F:G protein activity"/>
    <property type="evidence" value="ECO:0007669"/>
    <property type="project" value="UniProtKB-EC"/>
</dbReference>
<dbReference type="GO" id="GO:0005525">
    <property type="term" value="F:GTP binding"/>
    <property type="evidence" value="ECO:0007669"/>
    <property type="project" value="UniProtKB-KW"/>
</dbReference>
<protein>
    <recommendedName>
        <fullName evidence="3">small monomeric GTPase</fullName>
        <ecNumber evidence="3">3.6.5.2</ecNumber>
    </recommendedName>
</protein>
<keyword evidence="6" id="KW-0449">Lipoprotein</keyword>
<evidence type="ECO:0000256" key="7">
    <source>
        <dbReference type="ARBA" id="ARBA00047660"/>
    </source>
</evidence>
<accession>A0A7K6Y702</accession>
<comment type="subcellular location">
    <subcellularLocation>
        <location evidence="1">Membrane</location>
        <topology evidence="1">Lipid-anchor</topology>
    </subcellularLocation>
</comment>
<comment type="caution">
    <text evidence="8">The sequence shown here is derived from an EMBL/GenBank/DDBJ whole genome shotgun (WGS) entry which is preliminary data.</text>
</comment>
<name>A0A7K6Y702_9PASE</name>
<evidence type="ECO:0000256" key="2">
    <source>
        <dbReference type="ARBA" id="ARBA00006270"/>
    </source>
</evidence>
<feature type="non-terminal residue" evidence="8">
    <location>
        <position position="1"/>
    </location>
</feature>
<dbReference type="AlphaFoldDB" id="A0A7K6Y702"/>
<evidence type="ECO:0000313" key="8">
    <source>
        <dbReference type="EMBL" id="NWX67227.1"/>
    </source>
</evidence>
<dbReference type="EMBL" id="VZSE01016226">
    <property type="protein sequence ID" value="NWX67227.1"/>
    <property type="molecule type" value="Genomic_DNA"/>
</dbReference>
<keyword evidence="9" id="KW-1185">Reference proteome</keyword>
<keyword evidence="5" id="KW-0342">GTP-binding</keyword>
<dbReference type="SMART" id="SM00175">
    <property type="entry name" value="RAB"/>
    <property type="match status" value="1"/>
</dbReference>
<dbReference type="Pfam" id="PF00071">
    <property type="entry name" value="Ras"/>
    <property type="match status" value="1"/>
</dbReference>
<evidence type="ECO:0000256" key="6">
    <source>
        <dbReference type="ARBA" id="ARBA00023289"/>
    </source>
</evidence>
<dbReference type="InterPro" id="IPR001806">
    <property type="entry name" value="Small_GTPase"/>
</dbReference>
<dbReference type="GO" id="GO:0016020">
    <property type="term" value="C:membrane"/>
    <property type="evidence" value="ECO:0007669"/>
    <property type="project" value="UniProtKB-SubCell"/>
</dbReference>
<sequence>LLSLGRDTAGQERYQTITKQYYRRAQGIFLVYDISSERSYQHIVKWASDVDEVGVHEGRSGGSPAMCVGESLHCSPTQYAPDGVQKILIGNKADEEHKRQVPKEQGLQVS</sequence>
<keyword evidence="4" id="KW-0547">Nucleotide-binding</keyword>
<evidence type="ECO:0000313" key="9">
    <source>
        <dbReference type="Proteomes" id="UP000587587"/>
    </source>
</evidence>